<proteinExistence type="inferred from homology"/>
<dbReference type="InterPro" id="IPR000653">
    <property type="entry name" value="DegT/StrS_aminotransferase"/>
</dbReference>
<dbReference type="GO" id="GO:0030170">
    <property type="term" value="F:pyridoxal phosphate binding"/>
    <property type="evidence" value="ECO:0007669"/>
    <property type="project" value="TreeGrafter"/>
</dbReference>
<keyword evidence="4" id="KW-0808">Transferase</keyword>
<dbReference type="PANTHER" id="PTHR30244">
    <property type="entry name" value="TRANSAMINASE"/>
    <property type="match status" value="1"/>
</dbReference>
<dbReference type="InterPro" id="IPR015424">
    <property type="entry name" value="PyrdxlP-dep_Trfase"/>
</dbReference>
<dbReference type="InterPro" id="IPR015421">
    <property type="entry name" value="PyrdxlP-dep_Trfase_major"/>
</dbReference>
<evidence type="ECO:0000313" key="4">
    <source>
        <dbReference type="EMBL" id="QEX17430.1"/>
    </source>
</evidence>
<dbReference type="AlphaFoldDB" id="A0A5J6MML3"/>
<dbReference type="Gene3D" id="3.90.1150.10">
    <property type="entry name" value="Aspartate Aminotransferase, domain 1"/>
    <property type="match status" value="1"/>
</dbReference>
<dbReference type="Gene3D" id="3.40.640.10">
    <property type="entry name" value="Type I PLP-dependent aspartate aminotransferase-like (Major domain)"/>
    <property type="match status" value="1"/>
</dbReference>
<keyword evidence="2 3" id="KW-0663">Pyridoxal phosphate</keyword>
<dbReference type="KEGG" id="htq:FRZ44_27300"/>
<evidence type="ECO:0000313" key="5">
    <source>
        <dbReference type="Proteomes" id="UP000326202"/>
    </source>
</evidence>
<sequence>MSVTQSLRPIPFIDLQAQRARLGRRVEERIERVLAHGAFIMGPEVGELERRLAAFAGVRHCITCANGTDGLQMALRARDIGPDDAVIVPAFTFVAAAEAVSLVGATPVFADVREEDFNLDPLSIAPAIAAARSAGLRPAGIIAVDLFGQPADYASLETIAAEQGLFLIADAAQSFGAALHGERVGRFGHVTATSFFPSKPLGCYGDGGALFTDDDELAAVMRSLRQHGQGSDRYDHQRVGLNGRLDSIQAAVLLAKLELFEQEIVARQEIAGRYDGALASHANLPRVRAGALSVWAQYTIRVADRDRVAEALKADGIPTAIHYPRPLHHQPAYAGFPIAGSGLARSEKLAGEVLSLPMHAYLDGVTQDHIVASLRRAVAGSDVGRTASGYR</sequence>
<evidence type="ECO:0000256" key="3">
    <source>
        <dbReference type="RuleBase" id="RU004508"/>
    </source>
</evidence>
<organism evidence="4 5">
    <name type="scientific">Hypericibacter terrae</name>
    <dbReference type="NCBI Taxonomy" id="2602015"/>
    <lineage>
        <taxon>Bacteria</taxon>
        <taxon>Pseudomonadati</taxon>
        <taxon>Pseudomonadota</taxon>
        <taxon>Alphaproteobacteria</taxon>
        <taxon>Rhodospirillales</taxon>
        <taxon>Dongiaceae</taxon>
        <taxon>Hypericibacter</taxon>
    </lineage>
</organism>
<keyword evidence="5" id="KW-1185">Reference proteome</keyword>
<dbReference type="Proteomes" id="UP000326202">
    <property type="component" value="Chromosome"/>
</dbReference>
<dbReference type="EMBL" id="CP042906">
    <property type="protein sequence ID" value="QEX17430.1"/>
    <property type="molecule type" value="Genomic_DNA"/>
</dbReference>
<dbReference type="GO" id="GO:0008483">
    <property type="term" value="F:transaminase activity"/>
    <property type="evidence" value="ECO:0007669"/>
    <property type="project" value="UniProtKB-KW"/>
</dbReference>
<dbReference type="SUPFAM" id="SSF53383">
    <property type="entry name" value="PLP-dependent transferases"/>
    <property type="match status" value="1"/>
</dbReference>
<dbReference type="Pfam" id="PF01041">
    <property type="entry name" value="DegT_DnrJ_EryC1"/>
    <property type="match status" value="1"/>
</dbReference>
<protein>
    <submittedName>
        <fullName evidence="4">Aminotransferase DegT</fullName>
    </submittedName>
</protein>
<evidence type="ECO:0000256" key="1">
    <source>
        <dbReference type="PIRSR" id="PIRSR000390-1"/>
    </source>
</evidence>
<dbReference type="PIRSF" id="PIRSF000390">
    <property type="entry name" value="PLP_StrS"/>
    <property type="match status" value="1"/>
</dbReference>
<dbReference type="InterPro" id="IPR015422">
    <property type="entry name" value="PyrdxlP-dep_Trfase_small"/>
</dbReference>
<feature type="active site" description="Proton acceptor" evidence="1">
    <location>
        <position position="199"/>
    </location>
</feature>
<dbReference type="CDD" id="cd00616">
    <property type="entry name" value="AHBA_syn"/>
    <property type="match status" value="1"/>
</dbReference>
<dbReference type="GO" id="GO:0000271">
    <property type="term" value="P:polysaccharide biosynthetic process"/>
    <property type="evidence" value="ECO:0007669"/>
    <property type="project" value="TreeGrafter"/>
</dbReference>
<accession>A0A5J6MML3</accession>
<evidence type="ECO:0000256" key="2">
    <source>
        <dbReference type="PIRSR" id="PIRSR000390-2"/>
    </source>
</evidence>
<feature type="modified residue" description="N6-(pyridoxal phosphate)lysine" evidence="2">
    <location>
        <position position="199"/>
    </location>
</feature>
<dbReference type="PANTHER" id="PTHR30244:SF42">
    <property type="entry name" value="UDP-2-ACETAMIDO-2-DEOXY-3-OXO-D-GLUCURONATE AMINOTRANSFERASE"/>
    <property type="match status" value="1"/>
</dbReference>
<comment type="similarity">
    <text evidence="3">Belongs to the DegT/DnrJ/EryC1 family.</text>
</comment>
<keyword evidence="4" id="KW-0032">Aminotransferase</keyword>
<reference evidence="4 5" key="1">
    <citation type="submission" date="2019-08" db="EMBL/GenBank/DDBJ databases">
        <title>Hyperibacter terrae gen. nov., sp. nov. and Hyperibacter viscosus sp. nov., two new members in the family Rhodospirillaceae isolated from the rhizosphere of Hypericum perforatum.</title>
        <authorList>
            <person name="Noviana Z."/>
        </authorList>
    </citation>
    <scope>NUCLEOTIDE SEQUENCE [LARGE SCALE GENOMIC DNA]</scope>
    <source>
        <strain evidence="4 5">R5913</strain>
    </source>
</reference>
<name>A0A5J6MML3_9PROT</name>
<gene>
    <name evidence="4" type="ORF">FRZ44_27300</name>
</gene>